<accession>A0ABX8S512</accession>
<name>A0ABX8S512_9ACTN</name>
<feature type="transmembrane region" description="Helical" evidence="2">
    <location>
        <begin position="93"/>
        <end position="114"/>
    </location>
</feature>
<dbReference type="Proteomes" id="UP000887023">
    <property type="component" value="Chromosome"/>
</dbReference>
<dbReference type="Pfam" id="PF20182">
    <property type="entry name" value="DUF6545"/>
    <property type="match status" value="1"/>
</dbReference>
<evidence type="ECO:0000259" key="3">
    <source>
        <dbReference type="Pfam" id="PF20182"/>
    </source>
</evidence>
<feature type="transmembrane region" description="Helical" evidence="2">
    <location>
        <begin position="168"/>
        <end position="189"/>
    </location>
</feature>
<protein>
    <recommendedName>
        <fullName evidence="3">DUF6545 domain-containing protein</fullName>
    </recommendedName>
</protein>
<evidence type="ECO:0000313" key="4">
    <source>
        <dbReference type="EMBL" id="QXQ12914.1"/>
    </source>
</evidence>
<dbReference type="InterPro" id="IPR046675">
    <property type="entry name" value="DUF6545"/>
</dbReference>
<reference evidence="4" key="1">
    <citation type="submission" date="2021-07" db="EMBL/GenBank/DDBJ databases">
        <title>Candidatus Kaistella beijingensis sp. nov. isolated from a municipal wastewater treatment plant is involved in sludge foaming.</title>
        <authorList>
            <person name="Song Y."/>
            <person name="Liu S.-J."/>
        </authorList>
    </citation>
    <scope>NUCLEOTIDE SEQUENCE</scope>
    <source>
        <strain evidence="4">DSM 43998</strain>
    </source>
</reference>
<feature type="transmembrane region" description="Helical" evidence="2">
    <location>
        <begin position="63"/>
        <end position="81"/>
    </location>
</feature>
<dbReference type="NCBIfam" id="NF042915">
    <property type="entry name" value="MAB_1171c_fam"/>
    <property type="match status" value="1"/>
</dbReference>
<keyword evidence="2" id="KW-1133">Transmembrane helix</keyword>
<gene>
    <name evidence="4" type="ORF">KV203_13445</name>
</gene>
<feature type="domain" description="DUF6545" evidence="3">
    <location>
        <begin position="239"/>
        <end position="314"/>
    </location>
</feature>
<feature type="transmembrane region" description="Helical" evidence="2">
    <location>
        <begin position="6"/>
        <end position="22"/>
    </location>
</feature>
<dbReference type="InterPro" id="IPR050039">
    <property type="entry name" value="MAB_1171c-like"/>
</dbReference>
<proteinExistence type="predicted"/>
<keyword evidence="2" id="KW-0812">Transmembrane</keyword>
<keyword evidence="2" id="KW-0472">Membrane</keyword>
<sequence>MTQTLVAALMGALVASLLIVRRKRADRSVTYAAIAIAIAMTLNVDAVYAAVDPVLGGTNVATLIADALLMIGLFFLGRGVMRSGEYRPQLVRAVVSCPTLLASLAAITIAFWFIDRGTTTTRFMADLGAQPATAIYSIINFAYGGIVIATMMVLAARQYRASHGIQRLPAALLTLGSAFGVMLCLAVLTMDIAHVTGQIALMRAVQPTYSPLSLLTFLLLCAGFVAQPVVRRAQRYARRRRTTALADQLEPLWQRATRVRPGLSQAEPLSASDDPEGRLHREIVEIRDAMIDSRITFTITDAEQALLEQAEQHLVGHDQTTPTPTERPRDLDDADIGTQHQERPS</sequence>
<dbReference type="EMBL" id="CP079105">
    <property type="protein sequence ID" value="QXQ12914.1"/>
    <property type="molecule type" value="Genomic_DNA"/>
</dbReference>
<feature type="transmembrane region" description="Helical" evidence="2">
    <location>
        <begin position="134"/>
        <end position="156"/>
    </location>
</feature>
<feature type="transmembrane region" description="Helical" evidence="2">
    <location>
        <begin position="29"/>
        <end position="51"/>
    </location>
</feature>
<dbReference type="RefSeq" id="WP_174522048.1">
    <property type="nucleotide sequence ID" value="NZ_CBCRUZ010000002.1"/>
</dbReference>
<evidence type="ECO:0000313" key="5">
    <source>
        <dbReference type="Proteomes" id="UP000887023"/>
    </source>
</evidence>
<feature type="transmembrane region" description="Helical" evidence="2">
    <location>
        <begin position="209"/>
        <end position="230"/>
    </location>
</feature>
<keyword evidence="5" id="KW-1185">Reference proteome</keyword>
<evidence type="ECO:0000256" key="2">
    <source>
        <dbReference type="SAM" id="Phobius"/>
    </source>
</evidence>
<evidence type="ECO:0000256" key="1">
    <source>
        <dbReference type="SAM" id="MobiDB-lite"/>
    </source>
</evidence>
<feature type="region of interest" description="Disordered" evidence="1">
    <location>
        <begin position="314"/>
        <end position="345"/>
    </location>
</feature>
<organism evidence="4 5">
    <name type="scientific">Skermania pinensis</name>
    <dbReference type="NCBI Taxonomy" id="39122"/>
    <lineage>
        <taxon>Bacteria</taxon>
        <taxon>Bacillati</taxon>
        <taxon>Actinomycetota</taxon>
        <taxon>Actinomycetes</taxon>
        <taxon>Mycobacteriales</taxon>
        <taxon>Gordoniaceae</taxon>
        <taxon>Skermania</taxon>
    </lineage>
</organism>